<dbReference type="GO" id="GO:0042549">
    <property type="term" value="P:photosystem II stabilization"/>
    <property type="evidence" value="ECO:0007669"/>
    <property type="project" value="InterPro"/>
</dbReference>
<dbReference type="Proteomes" id="UP000239001">
    <property type="component" value="Unassembled WGS sequence"/>
</dbReference>
<proteinExistence type="inferred from homology"/>
<evidence type="ECO:0000256" key="6">
    <source>
        <dbReference type="ARBA" id="ARBA00023276"/>
    </source>
</evidence>
<dbReference type="GO" id="GO:0009654">
    <property type="term" value="C:photosystem II oxygen evolving complex"/>
    <property type="evidence" value="ECO:0007669"/>
    <property type="project" value="InterPro"/>
</dbReference>
<keyword evidence="5" id="KW-0472">Membrane</keyword>
<dbReference type="RefSeq" id="WP_106455731.1">
    <property type="nucleotide sequence ID" value="NZ_PXOH01000004.1"/>
</dbReference>
<comment type="caution">
    <text evidence="11">The sequence shown here is derived from an EMBL/GenBank/DDBJ whole genome shotgun (WGS) entry which is preliminary data.</text>
</comment>
<evidence type="ECO:0000256" key="4">
    <source>
        <dbReference type="ARBA" id="ARBA00023078"/>
    </source>
</evidence>
<dbReference type="PANTHER" id="PTHR34058">
    <property type="entry name" value="OXYGEN-EVOLVING ENHANCER PROTEIN 1-2, CHLOROPLASTIC"/>
    <property type="match status" value="1"/>
</dbReference>
<comment type="similarity">
    <text evidence="2">Belongs to the PsbO family.</text>
</comment>
<dbReference type="EMBL" id="PXOH01000004">
    <property type="protein sequence ID" value="PSF38289.1"/>
    <property type="molecule type" value="Genomic_DNA"/>
</dbReference>
<dbReference type="InterPro" id="IPR002628">
    <property type="entry name" value="PsbO"/>
</dbReference>
<comment type="function">
    <text evidence="9">One of the extrinsic, lumenal subunits of photosystem II (PSII), which stabilize and protect the oxygen-evolving complex. PSII is a light-driven water plastoquinone oxidoreductase, using light energy to abstract electrons from H(2)O, generating a proton gradient subsequently used for ATP formation. Required for dimerization of PSII and for binding of PsbQ to PSII.</text>
</comment>
<evidence type="ECO:0000313" key="11">
    <source>
        <dbReference type="EMBL" id="PSF38289.1"/>
    </source>
</evidence>
<dbReference type="Gene3D" id="3.30.2050.10">
    <property type="entry name" value="photosynthetic oxygen evolving center domain"/>
    <property type="match status" value="1"/>
</dbReference>
<gene>
    <name evidence="11" type="ORF">C7H19_04645</name>
</gene>
<feature type="chain" id="PRO_5015498291" description="Photosystem II extrinsic protein O" evidence="10">
    <location>
        <begin position="21"/>
        <end position="276"/>
    </location>
</feature>
<evidence type="ECO:0000313" key="12">
    <source>
        <dbReference type="Proteomes" id="UP000239001"/>
    </source>
</evidence>
<sequence length="276" mass="30220">MRYRALIVAFLALCFGILTACSDAPTTLNRDQLTYDEILNTGLANKCPQISEYTRSSIPIERGETYLISDLCLEPQEFFVKEEPVNKRQVAAFVPGKLLTRSTTSLEQIRAELNVSTDGMLTFKELDGIDFQPITVLLPGGEEVPFFYTIKSFTGQTEPGFSSINSSVDFEGTFKVPSYRGAGFLDPKGRGVVTGYDSAVALPAGGDDTDYNRANVKKTDMGKGTMSLQITKVDSTTGEIAGVFESEQPSDTDLGARDAREVKVRGIFYGRVEPRV</sequence>
<dbReference type="GO" id="GO:0010242">
    <property type="term" value="F:oxygen evolving activity"/>
    <property type="evidence" value="ECO:0007669"/>
    <property type="project" value="InterPro"/>
</dbReference>
<keyword evidence="10" id="KW-0732">Signal</keyword>
<comment type="subcellular location">
    <subcellularLocation>
        <location evidence="1">Cellular thylakoid membrane</location>
        <topology evidence="1">Peripheral membrane protein</topology>
        <orientation evidence="1">Lumenal side</orientation>
    </subcellularLocation>
</comment>
<dbReference type="AlphaFoldDB" id="A0A2T1M110"/>
<evidence type="ECO:0000256" key="2">
    <source>
        <dbReference type="ARBA" id="ARBA00009838"/>
    </source>
</evidence>
<dbReference type="OrthoDB" id="479833at2"/>
<dbReference type="InterPro" id="IPR011250">
    <property type="entry name" value="OMP/PagP_B-barrel"/>
</dbReference>
<evidence type="ECO:0000256" key="1">
    <source>
        <dbReference type="ARBA" id="ARBA00004526"/>
    </source>
</evidence>
<dbReference type="SUPFAM" id="SSF56925">
    <property type="entry name" value="OMPA-like"/>
    <property type="match status" value="1"/>
</dbReference>
<keyword evidence="3" id="KW-0602">Photosynthesis</keyword>
<evidence type="ECO:0000256" key="7">
    <source>
        <dbReference type="ARBA" id="ARBA00039796"/>
    </source>
</evidence>
<reference evidence="11 12" key="1">
    <citation type="submission" date="2018-03" db="EMBL/GenBank/DDBJ databases">
        <title>The ancient ancestry and fast evolution of plastids.</title>
        <authorList>
            <person name="Moore K.R."/>
            <person name="Magnabosco C."/>
            <person name="Momper L."/>
            <person name="Gold D.A."/>
            <person name="Bosak T."/>
            <person name="Fournier G.P."/>
        </authorList>
    </citation>
    <scope>NUCLEOTIDE SEQUENCE [LARGE SCALE GENOMIC DNA]</scope>
    <source>
        <strain evidence="11 12">CCALA 016</strain>
    </source>
</reference>
<dbReference type="Pfam" id="PF01716">
    <property type="entry name" value="MSP"/>
    <property type="match status" value="1"/>
</dbReference>
<keyword evidence="6" id="KW-0604">Photosystem II</keyword>
<dbReference type="PROSITE" id="PS51257">
    <property type="entry name" value="PROKAR_LIPOPROTEIN"/>
    <property type="match status" value="1"/>
</dbReference>
<evidence type="ECO:0000256" key="9">
    <source>
        <dbReference type="ARBA" id="ARBA00046136"/>
    </source>
</evidence>
<reference evidence="11 12" key="2">
    <citation type="submission" date="2018-03" db="EMBL/GenBank/DDBJ databases">
        <authorList>
            <person name="Keele B.F."/>
        </authorList>
    </citation>
    <scope>NUCLEOTIDE SEQUENCE [LARGE SCALE GENOMIC DNA]</scope>
    <source>
        <strain evidence="11 12">CCALA 016</strain>
    </source>
</reference>
<protein>
    <recommendedName>
        <fullName evidence="7">Photosystem II extrinsic protein O</fullName>
    </recommendedName>
    <alternativeName>
        <fullName evidence="8">Photosystem II manganese-stabilizing polypeptide</fullName>
    </alternativeName>
</protein>
<evidence type="ECO:0000256" key="5">
    <source>
        <dbReference type="ARBA" id="ARBA00023136"/>
    </source>
</evidence>
<keyword evidence="12" id="KW-1185">Reference proteome</keyword>
<keyword evidence="4" id="KW-0793">Thylakoid</keyword>
<name>A0A2T1M110_9CHRO</name>
<dbReference type="GO" id="GO:0010207">
    <property type="term" value="P:photosystem II assembly"/>
    <property type="evidence" value="ECO:0007669"/>
    <property type="project" value="InterPro"/>
</dbReference>
<evidence type="ECO:0000256" key="8">
    <source>
        <dbReference type="ARBA" id="ARBA00043037"/>
    </source>
</evidence>
<feature type="signal peptide" evidence="10">
    <location>
        <begin position="1"/>
        <end position="20"/>
    </location>
</feature>
<evidence type="ECO:0000256" key="3">
    <source>
        <dbReference type="ARBA" id="ARBA00022531"/>
    </source>
</evidence>
<organism evidence="11 12">
    <name type="scientific">Aphanothece hegewaldii CCALA 016</name>
    <dbReference type="NCBI Taxonomy" id="2107694"/>
    <lineage>
        <taxon>Bacteria</taxon>
        <taxon>Bacillati</taxon>
        <taxon>Cyanobacteriota</taxon>
        <taxon>Cyanophyceae</taxon>
        <taxon>Oscillatoriophycideae</taxon>
        <taxon>Chroococcales</taxon>
        <taxon>Aphanothecaceae</taxon>
        <taxon>Aphanothece</taxon>
    </lineage>
</organism>
<evidence type="ECO:0000256" key="10">
    <source>
        <dbReference type="SAM" id="SignalP"/>
    </source>
</evidence>
<dbReference type="Gene3D" id="2.40.160.30">
    <property type="entry name" value="Photosystem II, cytochrome c-550 precursor"/>
    <property type="match status" value="1"/>
</dbReference>
<accession>A0A2T1M110</accession>
<dbReference type="GO" id="GO:0031676">
    <property type="term" value="C:plasma membrane-derived thylakoid membrane"/>
    <property type="evidence" value="ECO:0007669"/>
    <property type="project" value="UniProtKB-SubCell"/>
</dbReference>